<dbReference type="Gene3D" id="1.10.1530.10">
    <property type="match status" value="1"/>
</dbReference>
<dbReference type="PANTHER" id="PTHR11091:SF0">
    <property type="entry name" value="MALATE DEHYDROGENASE"/>
    <property type="match status" value="1"/>
</dbReference>
<dbReference type="InterPro" id="IPR043144">
    <property type="entry name" value="Mal/L-sulf/L-lact_DH-like_ah"/>
</dbReference>
<dbReference type="InterPro" id="IPR043143">
    <property type="entry name" value="Mal/L-sulf/L-lact_DH-like_NADP"/>
</dbReference>
<dbReference type="OrthoDB" id="924592at2"/>
<dbReference type="GO" id="GO:0016491">
    <property type="term" value="F:oxidoreductase activity"/>
    <property type="evidence" value="ECO:0007669"/>
    <property type="project" value="UniProtKB-KW"/>
</dbReference>
<accession>A0A1H4RHJ3</accession>
<dbReference type="InterPro" id="IPR036111">
    <property type="entry name" value="Mal/L-sulfo/L-lacto_DH-like_sf"/>
</dbReference>
<sequence length="340" mass="35269">MTALLELPVPREEVARLAENAMKRAGASEEVAELLVDAALFAEDRGMRGVGVAHLLDYLHAIDDGRLDAAAIPTVDRLAPAILSCNAHGGPFHTGFGAAIDDLVAAARSEGVAMFLQSGAFAGGQLGWFTERLSTHGLVALGAINSNALLATAPGTGRVLGTNPMSYSFPRPAGEVMTVDQSSSAAAYVNVREAAAHGRPIPEGWAIDAAGKPTTDPEAALDGAMLPFGGYKGANIAWMVELLAGMSGGNWSIDAPSFDAGAENPGVGMFILAIDVSKLQHDFVSRADAHVCRLGAQGVRTPGTSRVEPLSVISLRTTVLEALRARAAKQFPTNHQGARS</sequence>
<keyword evidence="4" id="KW-1185">Reference proteome</keyword>
<protein>
    <submittedName>
        <fullName evidence="3">(2R)-3-sulfolactate dehydrogenase (NADP+)</fullName>
    </submittedName>
</protein>
<dbReference type="SUPFAM" id="SSF89733">
    <property type="entry name" value="L-sulfolactate dehydrogenase-like"/>
    <property type="match status" value="1"/>
</dbReference>
<dbReference type="Pfam" id="PF02615">
    <property type="entry name" value="Ldh_2"/>
    <property type="match status" value="1"/>
</dbReference>
<gene>
    <name evidence="3" type="ORF">SAMN04490239_3639</name>
</gene>
<comment type="similarity">
    <text evidence="1">Belongs to the LDH2/MDH2 oxidoreductase family.</text>
</comment>
<evidence type="ECO:0000256" key="1">
    <source>
        <dbReference type="ARBA" id="ARBA00006056"/>
    </source>
</evidence>
<reference evidence="4" key="1">
    <citation type="submission" date="2016-10" db="EMBL/GenBank/DDBJ databases">
        <authorList>
            <person name="Varghese N."/>
            <person name="Submissions S."/>
        </authorList>
    </citation>
    <scope>NUCLEOTIDE SEQUENCE [LARGE SCALE GENOMIC DNA]</scope>
    <source>
        <strain evidence="4">DSM 44498</strain>
    </source>
</reference>
<keyword evidence="2" id="KW-0560">Oxidoreductase</keyword>
<proteinExistence type="inferred from homology"/>
<dbReference type="Gene3D" id="3.30.1370.60">
    <property type="entry name" value="Hypothetical oxidoreductase yiak, domain 2"/>
    <property type="match status" value="1"/>
</dbReference>
<name>A0A1H4RHJ3_9NOCA</name>
<dbReference type="RefSeq" id="WP_083395603.1">
    <property type="nucleotide sequence ID" value="NZ_FNSV01000005.1"/>
</dbReference>
<evidence type="ECO:0000313" key="4">
    <source>
        <dbReference type="Proteomes" id="UP000183561"/>
    </source>
</evidence>
<dbReference type="Proteomes" id="UP000183561">
    <property type="component" value="Unassembled WGS sequence"/>
</dbReference>
<evidence type="ECO:0000313" key="3">
    <source>
        <dbReference type="EMBL" id="SEC31363.1"/>
    </source>
</evidence>
<organism evidence="3 4">
    <name type="scientific">Rhodococcus koreensis</name>
    <dbReference type="NCBI Taxonomy" id="99653"/>
    <lineage>
        <taxon>Bacteria</taxon>
        <taxon>Bacillati</taxon>
        <taxon>Actinomycetota</taxon>
        <taxon>Actinomycetes</taxon>
        <taxon>Mycobacteriales</taxon>
        <taxon>Nocardiaceae</taxon>
        <taxon>Rhodococcus</taxon>
    </lineage>
</organism>
<dbReference type="InterPro" id="IPR003767">
    <property type="entry name" value="Malate/L-lactate_DH-like"/>
</dbReference>
<dbReference type="EMBL" id="FNSV01000005">
    <property type="protein sequence ID" value="SEC31363.1"/>
    <property type="molecule type" value="Genomic_DNA"/>
</dbReference>
<evidence type="ECO:0000256" key="2">
    <source>
        <dbReference type="ARBA" id="ARBA00023002"/>
    </source>
</evidence>
<dbReference type="AlphaFoldDB" id="A0A1H4RHJ3"/>
<dbReference type="PANTHER" id="PTHR11091">
    <property type="entry name" value="OXIDOREDUCTASE-RELATED"/>
    <property type="match status" value="1"/>
</dbReference>